<evidence type="ECO:0000256" key="10">
    <source>
        <dbReference type="RuleBase" id="RU004481"/>
    </source>
</evidence>
<accession>A0A2M7XBC4</accession>
<dbReference type="AlphaFoldDB" id="A0A2M7XBC4"/>
<evidence type="ECO:0000256" key="3">
    <source>
        <dbReference type="ARBA" id="ARBA00022517"/>
    </source>
</evidence>
<comment type="caution">
    <text evidence="12">The sequence shown here is derived from an EMBL/GenBank/DDBJ whole genome shotgun (WGS) entry which is preliminary data.</text>
</comment>
<feature type="binding site" evidence="8">
    <location>
        <begin position="123"/>
        <end position="126"/>
    </location>
    <ligand>
        <name>GTP</name>
        <dbReference type="ChEBI" id="CHEBI:37565"/>
        <label>1</label>
    </ligand>
</feature>
<dbReference type="NCBIfam" id="TIGR00231">
    <property type="entry name" value="small_GTP"/>
    <property type="match status" value="2"/>
</dbReference>
<dbReference type="InterPro" id="IPR031166">
    <property type="entry name" value="G_ENGA"/>
</dbReference>
<dbReference type="InterPro" id="IPR027417">
    <property type="entry name" value="P-loop_NTPase"/>
</dbReference>
<keyword evidence="6 8" id="KW-0342">GTP-binding</keyword>
<dbReference type="Pfam" id="PF01926">
    <property type="entry name" value="MMR_HSR1"/>
    <property type="match status" value="2"/>
</dbReference>
<dbReference type="Gene3D" id="3.40.50.300">
    <property type="entry name" value="P-loop containing nucleotide triphosphate hydrolases"/>
    <property type="match status" value="2"/>
</dbReference>
<keyword evidence="5 8" id="KW-0547">Nucleotide-binding</keyword>
<dbReference type="Pfam" id="PF14714">
    <property type="entry name" value="KH_dom-like"/>
    <property type="match status" value="1"/>
</dbReference>
<evidence type="ECO:0000313" key="12">
    <source>
        <dbReference type="EMBL" id="PJA45016.1"/>
    </source>
</evidence>
<dbReference type="InterPro" id="IPR005225">
    <property type="entry name" value="Small_GTP-bd"/>
</dbReference>
<dbReference type="PROSITE" id="PS51712">
    <property type="entry name" value="G_ENGA"/>
    <property type="match status" value="1"/>
</dbReference>
<dbReference type="GO" id="GO:0043022">
    <property type="term" value="F:ribosome binding"/>
    <property type="evidence" value="ECO:0007669"/>
    <property type="project" value="TreeGrafter"/>
</dbReference>
<evidence type="ECO:0000256" key="9">
    <source>
        <dbReference type="PROSITE-ProRule" id="PRU01049"/>
    </source>
</evidence>
<evidence type="ECO:0000256" key="1">
    <source>
        <dbReference type="ARBA" id="ARBA00008279"/>
    </source>
</evidence>
<dbReference type="InterPro" id="IPR006073">
    <property type="entry name" value="GTP-bd"/>
</dbReference>
<evidence type="ECO:0000256" key="6">
    <source>
        <dbReference type="ARBA" id="ARBA00023134"/>
    </source>
</evidence>
<keyword evidence="4 10" id="KW-0677">Repeat</keyword>
<reference evidence="13" key="1">
    <citation type="submission" date="2017-09" db="EMBL/GenBank/DDBJ databases">
        <title>Depth-based differentiation of microbial function through sediment-hosted aquifers and enrichment of novel symbionts in the deep terrestrial subsurface.</title>
        <authorList>
            <person name="Probst A.J."/>
            <person name="Ladd B."/>
            <person name="Jarett J.K."/>
            <person name="Geller-Mcgrath D.E."/>
            <person name="Sieber C.M.K."/>
            <person name="Emerson J.B."/>
            <person name="Anantharaman K."/>
            <person name="Thomas B.C."/>
            <person name="Malmstrom R."/>
            <person name="Stieglmeier M."/>
            <person name="Klingl A."/>
            <person name="Woyke T."/>
            <person name="Ryan C.M."/>
            <person name="Banfield J.F."/>
        </authorList>
    </citation>
    <scope>NUCLEOTIDE SEQUENCE [LARGE SCALE GENOMIC DNA]</scope>
</reference>
<dbReference type="Gene3D" id="3.30.300.20">
    <property type="match status" value="1"/>
</dbReference>
<dbReference type="SUPFAM" id="SSF52540">
    <property type="entry name" value="P-loop containing nucleoside triphosphate hydrolases"/>
    <property type="match status" value="2"/>
</dbReference>
<evidence type="ECO:0000256" key="4">
    <source>
        <dbReference type="ARBA" id="ARBA00022737"/>
    </source>
</evidence>
<gene>
    <name evidence="8 12" type="primary">der</name>
    <name evidence="12" type="ORF">CO174_05410</name>
</gene>
<name>A0A2M7XBC4_9BACT</name>
<dbReference type="GO" id="GO:0005525">
    <property type="term" value="F:GTP binding"/>
    <property type="evidence" value="ECO:0007669"/>
    <property type="project" value="UniProtKB-UniRule"/>
</dbReference>
<sequence length="455" mass="49912">MKTTQAPTVALVGRTNVGKSSLFNKMLEKPKALVSDVAGTTRDRNEGECLWRGQIITLVDTGGLDVDFADEIETNTVKQAELAIKRADVILFVVDLKTGALPQERRLAATLAKSKKPVIVVGNKGERHSERLSVNEPEWQFPNLPSPIAVSAARGTGVGDLLDVIYETLIAIGKPPVDPVTIDAINVAVIGKPNVGKSTLLNGILGEERFITSPIAHTTREPNDTLITVDDKRYVFIDTAGMRKHGKVKKAGGLEAAAVRRNERIVKLADVTILVVEATEPIGTQEKILAGFLKESGSAVIIVVNKWDLVEDKKTNTMNEYRNYISASFPFLAWAPVLFVSALTKQRVKTVFEWIDRVQTNRSFTVDQKTLNAFLRNAIVAHTPAKGKGSKPPKILGIKQVGTKPPRFDLMIKAKRTDTLATSYIRFLQNRLQEQFKLVGTPIKVHVKLATSVSK</sequence>
<feature type="binding site" evidence="8">
    <location>
        <begin position="305"/>
        <end position="308"/>
    </location>
    <ligand>
        <name>GTP</name>
        <dbReference type="ChEBI" id="CHEBI:37565"/>
        <label>2</label>
    </ligand>
</feature>
<organism evidence="12 13">
    <name type="scientific">Candidatus Uhrbacteria bacterium CG_4_9_14_3_um_filter_50_9</name>
    <dbReference type="NCBI Taxonomy" id="1975035"/>
    <lineage>
        <taxon>Bacteria</taxon>
        <taxon>Candidatus Uhriibacteriota</taxon>
    </lineage>
</organism>
<dbReference type="NCBIfam" id="TIGR03594">
    <property type="entry name" value="GTPase_EngA"/>
    <property type="match status" value="1"/>
</dbReference>
<proteinExistence type="inferred from homology"/>
<dbReference type="Proteomes" id="UP000229385">
    <property type="component" value="Unassembled WGS sequence"/>
</dbReference>
<evidence type="ECO:0000256" key="7">
    <source>
        <dbReference type="ARBA" id="ARBA00032345"/>
    </source>
</evidence>
<evidence type="ECO:0000256" key="5">
    <source>
        <dbReference type="ARBA" id="ARBA00022741"/>
    </source>
</evidence>
<comment type="subunit">
    <text evidence="8">Associates with the 50S ribosomal subunit.</text>
</comment>
<dbReference type="PANTHER" id="PTHR43834">
    <property type="entry name" value="GTPASE DER"/>
    <property type="match status" value="1"/>
</dbReference>
<dbReference type="InterPro" id="IPR016484">
    <property type="entry name" value="GTPase_Der"/>
</dbReference>
<feature type="domain" description="EngA-type G" evidence="11">
    <location>
        <begin position="185"/>
        <end position="363"/>
    </location>
</feature>
<evidence type="ECO:0000313" key="13">
    <source>
        <dbReference type="Proteomes" id="UP000229385"/>
    </source>
</evidence>
<evidence type="ECO:0000259" key="11">
    <source>
        <dbReference type="PROSITE" id="PS51712"/>
    </source>
</evidence>
<dbReference type="CDD" id="cd01895">
    <property type="entry name" value="EngA2"/>
    <property type="match status" value="1"/>
</dbReference>
<keyword evidence="3 8" id="KW-0690">Ribosome biogenesis</keyword>
<dbReference type="InterPro" id="IPR015946">
    <property type="entry name" value="KH_dom-like_a/b"/>
</dbReference>
<dbReference type="EMBL" id="PFWU01000054">
    <property type="protein sequence ID" value="PJA45016.1"/>
    <property type="molecule type" value="Genomic_DNA"/>
</dbReference>
<evidence type="ECO:0000256" key="8">
    <source>
        <dbReference type="HAMAP-Rule" id="MF_00195"/>
    </source>
</evidence>
<dbReference type="HAMAP" id="MF_00195">
    <property type="entry name" value="GTPase_Der"/>
    <property type="match status" value="1"/>
</dbReference>
<comment type="function">
    <text evidence="8 10">GTPase that plays an essential role in the late steps of ribosome biogenesis.</text>
</comment>
<protein>
    <recommendedName>
        <fullName evidence="2 8">GTPase Der</fullName>
    </recommendedName>
    <alternativeName>
        <fullName evidence="7 8">GTP-binding protein EngA</fullName>
    </alternativeName>
</protein>
<feature type="binding site" evidence="8">
    <location>
        <begin position="60"/>
        <end position="64"/>
    </location>
    <ligand>
        <name>GTP</name>
        <dbReference type="ChEBI" id="CHEBI:37565"/>
        <label>1</label>
    </ligand>
</feature>
<dbReference type="PIRSF" id="PIRSF006485">
    <property type="entry name" value="GTP-binding_EngA"/>
    <property type="match status" value="1"/>
</dbReference>
<feature type="binding site" evidence="8">
    <location>
        <begin position="191"/>
        <end position="198"/>
    </location>
    <ligand>
        <name>GTP</name>
        <dbReference type="ChEBI" id="CHEBI:37565"/>
        <label>2</label>
    </ligand>
</feature>
<dbReference type="PANTHER" id="PTHR43834:SF6">
    <property type="entry name" value="GTPASE DER"/>
    <property type="match status" value="1"/>
</dbReference>
<feature type="binding site" evidence="8">
    <location>
        <begin position="238"/>
        <end position="242"/>
    </location>
    <ligand>
        <name>GTP</name>
        <dbReference type="ChEBI" id="CHEBI:37565"/>
        <label>2</label>
    </ligand>
</feature>
<dbReference type="GO" id="GO:0042254">
    <property type="term" value="P:ribosome biogenesis"/>
    <property type="evidence" value="ECO:0007669"/>
    <property type="project" value="UniProtKB-KW"/>
</dbReference>
<dbReference type="CDD" id="cd01894">
    <property type="entry name" value="EngA1"/>
    <property type="match status" value="1"/>
</dbReference>
<evidence type="ECO:0000256" key="2">
    <source>
        <dbReference type="ARBA" id="ARBA00020953"/>
    </source>
</evidence>
<dbReference type="InterPro" id="IPR032859">
    <property type="entry name" value="KH_dom-like"/>
</dbReference>
<feature type="binding site" evidence="8">
    <location>
        <begin position="13"/>
        <end position="20"/>
    </location>
    <ligand>
        <name>GTP</name>
        <dbReference type="ChEBI" id="CHEBI:37565"/>
        <label>1</label>
    </ligand>
</feature>
<comment type="similarity">
    <text evidence="1 8 9 10">Belongs to the TRAFAC class TrmE-Era-EngA-EngB-Septin-like GTPase superfamily. EngA (Der) GTPase family.</text>
</comment>